<reference evidence="1" key="2">
    <citation type="journal article" date="2015" name="Fish Shellfish Immunol.">
        <title>Early steps in the European eel (Anguilla anguilla)-Vibrio vulnificus interaction in the gills: Role of the RtxA13 toxin.</title>
        <authorList>
            <person name="Callol A."/>
            <person name="Pajuelo D."/>
            <person name="Ebbesson L."/>
            <person name="Teles M."/>
            <person name="MacKenzie S."/>
            <person name="Amaro C."/>
        </authorList>
    </citation>
    <scope>NUCLEOTIDE SEQUENCE</scope>
</reference>
<name>A0A0E9W6F9_ANGAN</name>
<accession>A0A0E9W6F9</accession>
<sequence length="26" mass="3002">MLLTVTRSNLTKQSTPHTRATALQWF</sequence>
<reference evidence="1" key="1">
    <citation type="submission" date="2014-11" db="EMBL/GenBank/DDBJ databases">
        <authorList>
            <person name="Amaro Gonzalez C."/>
        </authorList>
    </citation>
    <scope>NUCLEOTIDE SEQUENCE</scope>
</reference>
<protein>
    <submittedName>
        <fullName evidence="1">Uncharacterized protein</fullName>
    </submittedName>
</protein>
<proteinExistence type="predicted"/>
<dbReference type="EMBL" id="GBXM01022645">
    <property type="protein sequence ID" value="JAH85932.1"/>
    <property type="molecule type" value="Transcribed_RNA"/>
</dbReference>
<organism evidence="1">
    <name type="scientific">Anguilla anguilla</name>
    <name type="common">European freshwater eel</name>
    <name type="synonym">Muraena anguilla</name>
    <dbReference type="NCBI Taxonomy" id="7936"/>
    <lineage>
        <taxon>Eukaryota</taxon>
        <taxon>Metazoa</taxon>
        <taxon>Chordata</taxon>
        <taxon>Craniata</taxon>
        <taxon>Vertebrata</taxon>
        <taxon>Euteleostomi</taxon>
        <taxon>Actinopterygii</taxon>
        <taxon>Neopterygii</taxon>
        <taxon>Teleostei</taxon>
        <taxon>Anguilliformes</taxon>
        <taxon>Anguillidae</taxon>
        <taxon>Anguilla</taxon>
    </lineage>
</organism>
<dbReference type="AlphaFoldDB" id="A0A0E9W6F9"/>
<evidence type="ECO:0000313" key="1">
    <source>
        <dbReference type="EMBL" id="JAH85932.1"/>
    </source>
</evidence>